<evidence type="ECO:0000256" key="1">
    <source>
        <dbReference type="SAM" id="Phobius"/>
    </source>
</evidence>
<protein>
    <recommendedName>
        <fullName evidence="4">Anti-sigma factor</fullName>
    </recommendedName>
</protein>
<organism evidence="2 3">
    <name type="scientific">Robertmurraya mangrovi</name>
    <dbReference type="NCBI Taxonomy" id="3098077"/>
    <lineage>
        <taxon>Bacteria</taxon>
        <taxon>Bacillati</taxon>
        <taxon>Bacillota</taxon>
        <taxon>Bacilli</taxon>
        <taxon>Bacillales</taxon>
        <taxon>Bacillaceae</taxon>
        <taxon>Robertmurraya</taxon>
    </lineage>
</organism>
<keyword evidence="3" id="KW-1185">Reference proteome</keyword>
<comment type="caution">
    <text evidence="2">The sequence shown here is derived from an EMBL/GenBank/DDBJ whole genome shotgun (WGS) entry which is preliminary data.</text>
</comment>
<accession>A0ABU5IWR9</accession>
<dbReference type="Proteomes" id="UP001290455">
    <property type="component" value="Unassembled WGS sequence"/>
</dbReference>
<reference evidence="2 3" key="1">
    <citation type="submission" date="2023-11" db="EMBL/GenBank/DDBJ databases">
        <title>Bacillus jintuensis, isolated from a mudflat on the Beibu Gulf coast.</title>
        <authorList>
            <person name="Li M."/>
        </authorList>
    </citation>
    <scope>NUCLEOTIDE SEQUENCE [LARGE SCALE GENOMIC DNA]</scope>
    <source>
        <strain evidence="2 3">31A1R</strain>
    </source>
</reference>
<dbReference type="RefSeq" id="WP_322445906.1">
    <property type="nucleotide sequence ID" value="NZ_JAXOFX010000003.1"/>
</dbReference>
<keyword evidence="1" id="KW-0472">Membrane</keyword>
<keyword evidence="1" id="KW-0812">Transmembrane</keyword>
<proteinExistence type="predicted"/>
<gene>
    <name evidence="2" type="ORF">SM124_07635</name>
</gene>
<name>A0ABU5IWR9_9BACI</name>
<evidence type="ECO:0000313" key="2">
    <source>
        <dbReference type="EMBL" id="MDZ5471618.1"/>
    </source>
</evidence>
<evidence type="ECO:0008006" key="4">
    <source>
        <dbReference type="Google" id="ProtNLM"/>
    </source>
</evidence>
<dbReference type="EMBL" id="JAXOFX010000003">
    <property type="protein sequence ID" value="MDZ5471618.1"/>
    <property type="molecule type" value="Genomic_DNA"/>
</dbReference>
<sequence>MDNVKKEIQGAINHEMKDSKSTFSEFEKQKVRNRINTREKSIKNTRYLLPKALTGVAVASFIFIVGGFVGSQTGLFDAPLGEHSNTQADELFPNLMVGDQINGWTLVEKNRFKESKLLTASFRGSSAVTGTIKYTKNQSSAYATFIPDQDSLANLPIDDYSLAPIIAFNSKDQQLVEKTFGLAASADIEGVTLILNQYIVKHKENEVIQDEAAIERILLPKEDEPIQKPFSIQKDSENRMVLQGHLNSIYNEFKSTKTDDLLAELSPSDVFQLWMYAEEIKDYRTQYALFIDDKQYVKTFETVEEYIDAKKEPNSSSLLQSVKEGQLNEVIVNDGTSYISIEEELGLGFGLSKDEKGIWKVNWSPIQ</sequence>
<evidence type="ECO:0000313" key="3">
    <source>
        <dbReference type="Proteomes" id="UP001290455"/>
    </source>
</evidence>
<feature type="transmembrane region" description="Helical" evidence="1">
    <location>
        <begin position="48"/>
        <end position="69"/>
    </location>
</feature>
<keyword evidence="1" id="KW-1133">Transmembrane helix</keyword>